<evidence type="ECO:0000259" key="4">
    <source>
        <dbReference type="PROSITE" id="PS50102"/>
    </source>
</evidence>
<organism evidence="5">
    <name type="scientific">Castor canadensis</name>
    <name type="common">American beaver</name>
    <dbReference type="NCBI Taxonomy" id="51338"/>
    <lineage>
        <taxon>Eukaryota</taxon>
        <taxon>Metazoa</taxon>
        <taxon>Chordata</taxon>
        <taxon>Craniata</taxon>
        <taxon>Vertebrata</taxon>
        <taxon>Euteleostomi</taxon>
        <taxon>Mammalia</taxon>
        <taxon>Eutheria</taxon>
        <taxon>Euarchontoglires</taxon>
        <taxon>Glires</taxon>
        <taxon>Rodentia</taxon>
        <taxon>Castorimorpha</taxon>
        <taxon>Castoridae</taxon>
        <taxon>Castor</taxon>
    </lineage>
</organism>
<feature type="compositionally biased region" description="Basic residues" evidence="3">
    <location>
        <begin position="301"/>
        <end position="311"/>
    </location>
</feature>
<dbReference type="SMART" id="SM00360">
    <property type="entry name" value="RRM"/>
    <property type="match status" value="1"/>
</dbReference>
<feature type="compositionally biased region" description="Basic residues" evidence="3">
    <location>
        <begin position="167"/>
        <end position="227"/>
    </location>
</feature>
<dbReference type="SUPFAM" id="SSF54928">
    <property type="entry name" value="RNA-binding domain, RBD"/>
    <property type="match status" value="2"/>
</dbReference>
<dbReference type="GO" id="GO:0005737">
    <property type="term" value="C:cytoplasm"/>
    <property type="evidence" value="ECO:0007669"/>
    <property type="project" value="TreeGrafter"/>
</dbReference>
<keyword evidence="1 2" id="KW-0694">RNA-binding</keyword>
<feature type="region of interest" description="Disordered" evidence="3">
    <location>
        <begin position="73"/>
        <end position="100"/>
    </location>
</feature>
<feature type="region of interest" description="Disordered" evidence="3">
    <location>
        <begin position="157"/>
        <end position="328"/>
    </location>
</feature>
<dbReference type="PROSITE" id="PS50102">
    <property type="entry name" value="RRM"/>
    <property type="match status" value="1"/>
</dbReference>
<feature type="compositionally biased region" description="Basic and acidic residues" evidence="3">
    <location>
        <begin position="241"/>
        <end position="250"/>
    </location>
</feature>
<dbReference type="AlphaFoldDB" id="A0A8C0WQY2"/>
<reference evidence="5" key="1">
    <citation type="submission" date="2023-09" db="UniProtKB">
        <authorList>
            <consortium name="Ensembl"/>
        </authorList>
    </citation>
    <scope>IDENTIFICATION</scope>
</reference>
<dbReference type="InterPro" id="IPR000504">
    <property type="entry name" value="RRM_dom"/>
</dbReference>
<dbReference type="PANTHER" id="PTHR23003">
    <property type="entry name" value="RNA RECOGNITION MOTIF RRM DOMAIN CONTAINING PROTEIN"/>
    <property type="match status" value="1"/>
</dbReference>
<evidence type="ECO:0000256" key="3">
    <source>
        <dbReference type="SAM" id="MobiDB-lite"/>
    </source>
</evidence>
<feature type="domain" description="RRM" evidence="4">
    <location>
        <begin position="1"/>
        <end position="67"/>
    </location>
</feature>
<dbReference type="Ensembl" id="ENSCCNT00000019869.1">
    <property type="protein sequence ID" value="ENSCCNP00000015213.1"/>
    <property type="gene ID" value="ENSCCNG00000015604.1"/>
</dbReference>
<feature type="compositionally biased region" description="Basic and acidic residues" evidence="3">
    <location>
        <begin position="312"/>
        <end position="328"/>
    </location>
</feature>
<sequence length="328" mass="37413">MPRSSRLSYNVREKDIQQLFSGYGCLLEVDLKNGYGFVEFEDSRVALYELNGKELCGQRVIVEHARAARDGDRYSYRGRSGGGGCSSRRTSGRDKYGPPVPTEYRLNLKDFTQQAGEVTYTDAHKEHTNEGVIEFRSYSDMKRALDKLDGTEINGRNTRLIEDKSRTSHKRRLRSRRCSRSRSRSVSKRCSRPRSRSKGRSLPRSRSKGRSPSRSKGRKSRSKSKSKPKSDRGSHSHSRSRSKDEYEKSRSRSRSQSRSPKENGKGDIKSKPRSRSQSRSRSPLPVPPSKARSVSPPPKRATSRSRSRSHSRSRERSRSGQRTKEIPS</sequence>
<dbReference type="Pfam" id="PF00076">
    <property type="entry name" value="RRM_1"/>
    <property type="match status" value="2"/>
</dbReference>
<feature type="compositionally biased region" description="Basic and acidic residues" evidence="3">
    <location>
        <begin position="259"/>
        <end position="270"/>
    </location>
</feature>
<evidence type="ECO:0000256" key="1">
    <source>
        <dbReference type="ARBA" id="ARBA00022884"/>
    </source>
</evidence>
<dbReference type="InterPro" id="IPR050374">
    <property type="entry name" value="RRT5_SRSF_SR"/>
</dbReference>
<dbReference type="InterPro" id="IPR012677">
    <property type="entry name" value="Nucleotide-bd_a/b_plait_sf"/>
</dbReference>
<dbReference type="GO" id="GO:0005634">
    <property type="term" value="C:nucleus"/>
    <property type="evidence" value="ECO:0007669"/>
    <property type="project" value="TreeGrafter"/>
</dbReference>
<accession>A0A8C0WQY2</accession>
<dbReference type="Gene3D" id="3.30.70.330">
    <property type="match status" value="2"/>
</dbReference>
<dbReference type="PANTHER" id="PTHR23003:SF52">
    <property type="entry name" value="SERINE_ARGININE-RICH SPLICING FACTOR 6"/>
    <property type="match status" value="1"/>
</dbReference>
<evidence type="ECO:0000313" key="5">
    <source>
        <dbReference type="Ensembl" id="ENSCCNP00000015213.1"/>
    </source>
</evidence>
<evidence type="ECO:0000256" key="2">
    <source>
        <dbReference type="PROSITE-ProRule" id="PRU00176"/>
    </source>
</evidence>
<name>A0A8C0WQY2_CASCN</name>
<dbReference type="InterPro" id="IPR035979">
    <property type="entry name" value="RBD_domain_sf"/>
</dbReference>
<dbReference type="GO" id="GO:0003729">
    <property type="term" value="F:mRNA binding"/>
    <property type="evidence" value="ECO:0007669"/>
    <property type="project" value="TreeGrafter"/>
</dbReference>
<protein>
    <recommendedName>
        <fullName evidence="4">RRM domain-containing protein</fullName>
    </recommendedName>
</protein>
<proteinExistence type="predicted"/>